<keyword evidence="5" id="KW-1185">Reference proteome</keyword>
<dbReference type="InterPro" id="IPR036291">
    <property type="entry name" value="NAD(P)-bd_dom_sf"/>
</dbReference>
<protein>
    <recommendedName>
        <fullName evidence="6">3-oxoacyl-[acyl-carrier protein] reductase</fullName>
    </recommendedName>
</protein>
<dbReference type="Proteomes" id="UP000183371">
    <property type="component" value="Unassembled WGS sequence"/>
</dbReference>
<dbReference type="PANTHER" id="PTHR43976">
    <property type="entry name" value="SHORT CHAIN DEHYDROGENASE"/>
    <property type="match status" value="1"/>
</dbReference>
<organism evidence="4 5">
    <name type="scientific">Pseudovibrio denitrificans</name>
    <dbReference type="NCBI Taxonomy" id="258256"/>
    <lineage>
        <taxon>Bacteria</taxon>
        <taxon>Pseudomonadati</taxon>
        <taxon>Pseudomonadota</taxon>
        <taxon>Alphaproteobacteria</taxon>
        <taxon>Hyphomicrobiales</taxon>
        <taxon>Stappiaceae</taxon>
        <taxon>Pseudovibrio</taxon>
    </lineage>
</organism>
<evidence type="ECO:0000313" key="5">
    <source>
        <dbReference type="Proteomes" id="UP000183371"/>
    </source>
</evidence>
<dbReference type="Pfam" id="PF00106">
    <property type="entry name" value="adh_short"/>
    <property type="match status" value="1"/>
</dbReference>
<dbReference type="InterPro" id="IPR051911">
    <property type="entry name" value="SDR_oxidoreductase"/>
</dbReference>
<dbReference type="EMBL" id="FPBD01000004">
    <property type="protein sequence ID" value="SFT89940.1"/>
    <property type="molecule type" value="Genomic_DNA"/>
</dbReference>
<evidence type="ECO:0008006" key="6">
    <source>
        <dbReference type="Google" id="ProtNLM"/>
    </source>
</evidence>
<dbReference type="PRINTS" id="PR00080">
    <property type="entry name" value="SDRFAMILY"/>
</dbReference>
<keyword evidence="2" id="KW-0560">Oxidoreductase</keyword>
<accession>A0A1I7BRY5</accession>
<dbReference type="SUPFAM" id="SSF51735">
    <property type="entry name" value="NAD(P)-binding Rossmann-fold domains"/>
    <property type="match status" value="1"/>
</dbReference>
<evidence type="ECO:0000256" key="3">
    <source>
        <dbReference type="RuleBase" id="RU000363"/>
    </source>
</evidence>
<name>A0A1I7BRY5_9HYPH</name>
<dbReference type="AlphaFoldDB" id="A0A1I7BRY5"/>
<evidence type="ECO:0000313" key="4">
    <source>
        <dbReference type="EMBL" id="SFT89940.1"/>
    </source>
</evidence>
<evidence type="ECO:0000256" key="2">
    <source>
        <dbReference type="ARBA" id="ARBA00023002"/>
    </source>
</evidence>
<dbReference type="PRINTS" id="PR00081">
    <property type="entry name" value="GDHRDH"/>
</dbReference>
<dbReference type="PANTHER" id="PTHR43976:SF16">
    <property type="entry name" value="SHORT-CHAIN DEHYDROGENASE_REDUCTASE FAMILY PROTEIN"/>
    <property type="match status" value="1"/>
</dbReference>
<reference evidence="5" key="1">
    <citation type="submission" date="2016-10" db="EMBL/GenBank/DDBJ databases">
        <authorList>
            <person name="Varghese N."/>
            <person name="Submissions S."/>
        </authorList>
    </citation>
    <scope>NUCLEOTIDE SEQUENCE [LARGE SCALE GENOMIC DNA]</scope>
    <source>
        <strain evidence="5">DSM 17465</strain>
    </source>
</reference>
<comment type="similarity">
    <text evidence="1 3">Belongs to the short-chain dehydrogenases/reductases (SDR) family.</text>
</comment>
<dbReference type="GO" id="GO:0016491">
    <property type="term" value="F:oxidoreductase activity"/>
    <property type="evidence" value="ECO:0007669"/>
    <property type="project" value="UniProtKB-KW"/>
</dbReference>
<dbReference type="RefSeq" id="WP_054783426.1">
    <property type="nucleotide sequence ID" value="NZ_FPBD01000004.1"/>
</dbReference>
<sequence>MTKDQKPVVLITGAGRGLGHAAAIAFKAAGYHVIATARDTSQKQNEENLSWLPLDVTDSEACNAVIAKAFAEHGRLDALINNASGYTGGVPFDELSDQEIITETDVTLKASMLLSKAYMQHGKHQGFGKIIFISSTAGLPNREASSKWAAYSATKAALLRFSESLQGDLYAYGMQSHVVIPDNLRETEDEAELARQSATSYASVSEALLFLSRLEGNLSVSRMDIRPAVIASSTSGETTTL</sequence>
<dbReference type="Gene3D" id="3.40.50.720">
    <property type="entry name" value="NAD(P)-binding Rossmann-like Domain"/>
    <property type="match status" value="1"/>
</dbReference>
<gene>
    <name evidence="4" type="ORF">SAMN05444141_104238</name>
</gene>
<proteinExistence type="inferred from homology"/>
<evidence type="ECO:0000256" key="1">
    <source>
        <dbReference type="ARBA" id="ARBA00006484"/>
    </source>
</evidence>
<dbReference type="InterPro" id="IPR002347">
    <property type="entry name" value="SDR_fam"/>
</dbReference>